<dbReference type="AlphaFoldDB" id="A0A0P0N0E8"/>
<reference evidence="1 2" key="1">
    <citation type="submission" date="2015-10" db="EMBL/GenBank/DDBJ databases">
        <title>Complete genome sequence of hyperthermophilic archaeon Pyrodictium delaneyi Su06.</title>
        <authorList>
            <person name="Jung J.-H."/>
            <person name="Lin J."/>
            <person name="Holden J.F."/>
            <person name="Park C.-S."/>
        </authorList>
    </citation>
    <scope>NUCLEOTIDE SEQUENCE [LARGE SCALE GENOMIC DNA]</scope>
    <source>
        <strain evidence="1 2">Su06</strain>
    </source>
</reference>
<gene>
    <name evidence="1" type="ORF">Pyrde_0278</name>
</gene>
<sequence>MLPREYLGAISYSTMVKGLLEAISYIRVAVNIRLLLSDS</sequence>
<organism evidence="1 2">
    <name type="scientific">Pyrodictium delaneyi</name>
    <dbReference type="NCBI Taxonomy" id="1273541"/>
    <lineage>
        <taxon>Archaea</taxon>
        <taxon>Thermoproteota</taxon>
        <taxon>Thermoprotei</taxon>
        <taxon>Desulfurococcales</taxon>
        <taxon>Pyrodictiaceae</taxon>
        <taxon>Pyrodictium</taxon>
    </lineage>
</organism>
<dbReference type="EMBL" id="CP013011">
    <property type="protein sequence ID" value="ALL00328.1"/>
    <property type="molecule type" value="Genomic_DNA"/>
</dbReference>
<dbReference type="Proteomes" id="UP000058613">
    <property type="component" value="Chromosome"/>
</dbReference>
<evidence type="ECO:0000313" key="1">
    <source>
        <dbReference type="EMBL" id="ALL00328.1"/>
    </source>
</evidence>
<evidence type="ECO:0000313" key="2">
    <source>
        <dbReference type="Proteomes" id="UP000058613"/>
    </source>
</evidence>
<name>A0A0P0N0E8_9CREN</name>
<dbReference type="KEGG" id="pdl:Pyrde_0278"/>
<accession>A0A0P0N0E8</accession>
<protein>
    <submittedName>
        <fullName evidence="1">Uncharacterized protein</fullName>
    </submittedName>
</protein>
<proteinExistence type="predicted"/>
<dbReference type="STRING" id="1273541.Pyrde_0278"/>